<keyword evidence="1" id="KW-0472">Membrane</keyword>
<protein>
    <submittedName>
        <fullName evidence="2">Uncharacterized protein</fullName>
    </submittedName>
</protein>
<dbReference type="Proteomes" id="UP001198200">
    <property type="component" value="Unassembled WGS sequence"/>
</dbReference>
<keyword evidence="3" id="KW-1185">Reference proteome</keyword>
<evidence type="ECO:0000256" key="1">
    <source>
        <dbReference type="SAM" id="Phobius"/>
    </source>
</evidence>
<proteinExistence type="predicted"/>
<comment type="caution">
    <text evidence="2">The sequence shown here is derived from an EMBL/GenBank/DDBJ whole genome shotgun (WGS) entry which is preliminary data.</text>
</comment>
<dbReference type="RefSeq" id="WP_227102493.1">
    <property type="nucleotide sequence ID" value="NZ_JAJEQN010000086.1"/>
</dbReference>
<feature type="transmembrane region" description="Helical" evidence="1">
    <location>
        <begin position="27"/>
        <end position="53"/>
    </location>
</feature>
<organism evidence="2 3">
    <name type="scientific">Anthropogastromicrobium aceti</name>
    <dbReference type="NCBI Taxonomy" id="2981768"/>
    <lineage>
        <taxon>Bacteria</taxon>
        <taxon>Bacillati</taxon>
        <taxon>Bacillota</taxon>
        <taxon>Clostridia</taxon>
        <taxon>Lachnospirales</taxon>
        <taxon>Lachnospiraceae</taxon>
        <taxon>Anthropogastromicrobium</taxon>
    </lineage>
</organism>
<evidence type="ECO:0000313" key="3">
    <source>
        <dbReference type="Proteomes" id="UP001198200"/>
    </source>
</evidence>
<sequence>MKKRCIWNWDKKKKIECLDEKRKRSRFFVVLSFWGGIVIEIGIPIIILIVLLLDAIINKHMPFQNAMFSTGIQFIVLLPFMSFWEYIVYTQIYNDMISNGVYYLNERGIQLEYYPNICKEMCWEEIEFIERRTILNDVREGRQASECEIFFICKKGCTEKEKKVKTRGEHFFVNHRKKIIYIGYSKEREEEFRQYWDKEIRDQRKWTRGMNLF</sequence>
<accession>A0AAE3JDM4</accession>
<dbReference type="AlphaFoldDB" id="A0AAE3JDM4"/>
<keyword evidence="1" id="KW-0812">Transmembrane</keyword>
<feature type="transmembrane region" description="Helical" evidence="1">
    <location>
        <begin position="65"/>
        <end position="89"/>
    </location>
</feature>
<reference evidence="2 3" key="1">
    <citation type="submission" date="2021-10" db="EMBL/GenBank/DDBJ databases">
        <title>Anaerobic single-cell dispensing facilitates the cultivation of human gut bacteria.</title>
        <authorList>
            <person name="Afrizal A."/>
        </authorList>
    </citation>
    <scope>NUCLEOTIDE SEQUENCE [LARGE SCALE GENOMIC DNA]</scope>
    <source>
        <strain evidence="2 3">CLA-AA-H224</strain>
    </source>
</reference>
<evidence type="ECO:0000313" key="2">
    <source>
        <dbReference type="EMBL" id="MCC2223166.1"/>
    </source>
</evidence>
<gene>
    <name evidence="2" type="ORF">LKD48_16345</name>
</gene>
<keyword evidence="1" id="KW-1133">Transmembrane helix</keyword>
<dbReference type="EMBL" id="JAJEQN010000086">
    <property type="protein sequence ID" value="MCC2223166.1"/>
    <property type="molecule type" value="Genomic_DNA"/>
</dbReference>
<name>A0AAE3JDM4_9FIRM</name>